<dbReference type="SMART" id="SM00382">
    <property type="entry name" value="AAA"/>
    <property type="match status" value="1"/>
</dbReference>
<keyword evidence="3" id="KW-0547">Nucleotide-binding</keyword>
<feature type="domain" description="ABC transporter" evidence="8">
    <location>
        <begin position="331"/>
        <end position="564"/>
    </location>
</feature>
<keyword evidence="2 7" id="KW-0812">Transmembrane</keyword>
<accession>A0ABU5CA38</accession>
<protein>
    <submittedName>
        <fullName evidence="10">ABC transporter ATP-binding protein</fullName>
    </submittedName>
</protein>
<keyword evidence="6 7" id="KW-0472">Membrane</keyword>
<dbReference type="InterPro" id="IPR036640">
    <property type="entry name" value="ABC1_TM_sf"/>
</dbReference>
<keyword evidence="4 10" id="KW-0067">ATP-binding</keyword>
<dbReference type="PANTHER" id="PTHR43394:SF1">
    <property type="entry name" value="ATP-BINDING CASSETTE SUB-FAMILY B MEMBER 10, MITOCHONDRIAL"/>
    <property type="match status" value="1"/>
</dbReference>
<evidence type="ECO:0000256" key="6">
    <source>
        <dbReference type="ARBA" id="ARBA00023136"/>
    </source>
</evidence>
<feature type="transmembrane region" description="Helical" evidence="7">
    <location>
        <begin position="15"/>
        <end position="38"/>
    </location>
</feature>
<evidence type="ECO:0000256" key="2">
    <source>
        <dbReference type="ARBA" id="ARBA00022692"/>
    </source>
</evidence>
<comment type="subcellular location">
    <subcellularLocation>
        <location evidence="1">Cell membrane</location>
        <topology evidence="1">Multi-pass membrane protein</topology>
    </subcellularLocation>
</comment>
<dbReference type="InterPro" id="IPR011527">
    <property type="entry name" value="ABC1_TM_dom"/>
</dbReference>
<feature type="domain" description="ABC transmembrane type-1" evidence="9">
    <location>
        <begin position="15"/>
        <end position="296"/>
    </location>
</feature>
<dbReference type="SUPFAM" id="SSF90123">
    <property type="entry name" value="ABC transporter transmembrane region"/>
    <property type="match status" value="1"/>
</dbReference>
<dbReference type="EMBL" id="JAWDIP010000004">
    <property type="protein sequence ID" value="MDY0396105.1"/>
    <property type="molecule type" value="Genomic_DNA"/>
</dbReference>
<dbReference type="Gene3D" id="1.20.1560.10">
    <property type="entry name" value="ABC transporter type 1, transmembrane domain"/>
    <property type="match status" value="1"/>
</dbReference>
<organism evidence="10 11">
    <name type="scientific">Tigheibacillus halophilus</name>
    <dbReference type="NCBI Taxonomy" id="361280"/>
    <lineage>
        <taxon>Bacteria</taxon>
        <taxon>Bacillati</taxon>
        <taxon>Bacillota</taxon>
        <taxon>Bacilli</taxon>
        <taxon>Bacillales</taxon>
        <taxon>Bacillaceae</taxon>
        <taxon>Tigheibacillus</taxon>
    </lineage>
</organism>
<dbReference type="CDD" id="cd18548">
    <property type="entry name" value="ABC_6TM_Tm287_like"/>
    <property type="match status" value="1"/>
</dbReference>
<dbReference type="Pfam" id="PF00005">
    <property type="entry name" value="ABC_tran"/>
    <property type="match status" value="1"/>
</dbReference>
<dbReference type="InterPro" id="IPR039421">
    <property type="entry name" value="Type_1_exporter"/>
</dbReference>
<dbReference type="InterPro" id="IPR003593">
    <property type="entry name" value="AAA+_ATPase"/>
</dbReference>
<evidence type="ECO:0000256" key="5">
    <source>
        <dbReference type="ARBA" id="ARBA00022989"/>
    </source>
</evidence>
<reference evidence="10 11" key="1">
    <citation type="submission" date="2023-10" db="EMBL/GenBank/DDBJ databases">
        <title>Virgibacillus halophilus 5B73C genome.</title>
        <authorList>
            <person name="Miliotis G."/>
            <person name="Sengupta P."/>
            <person name="Hameed A."/>
            <person name="Chuvochina M."/>
            <person name="Mcdonagh F."/>
            <person name="Simpson A.C."/>
            <person name="Singh N.K."/>
            <person name="Rekha P.D."/>
            <person name="Raman K."/>
            <person name="Hugenholtz P."/>
            <person name="Venkateswaran K."/>
        </authorList>
    </citation>
    <scope>NUCLEOTIDE SEQUENCE [LARGE SCALE GENOMIC DNA]</scope>
    <source>
        <strain evidence="10 11">5B73C</strain>
    </source>
</reference>
<evidence type="ECO:0000256" key="1">
    <source>
        <dbReference type="ARBA" id="ARBA00004651"/>
    </source>
</evidence>
<feature type="transmembrane region" description="Helical" evidence="7">
    <location>
        <begin position="238"/>
        <end position="256"/>
    </location>
</feature>
<evidence type="ECO:0000256" key="4">
    <source>
        <dbReference type="ARBA" id="ARBA00022840"/>
    </source>
</evidence>
<dbReference type="Gene3D" id="3.40.50.300">
    <property type="entry name" value="P-loop containing nucleotide triphosphate hydrolases"/>
    <property type="match status" value="1"/>
</dbReference>
<dbReference type="InterPro" id="IPR017871">
    <property type="entry name" value="ABC_transporter-like_CS"/>
</dbReference>
<dbReference type="GO" id="GO:0005524">
    <property type="term" value="F:ATP binding"/>
    <property type="evidence" value="ECO:0007669"/>
    <property type="project" value="UniProtKB-KW"/>
</dbReference>
<keyword evidence="11" id="KW-1185">Reference proteome</keyword>
<dbReference type="Pfam" id="PF00664">
    <property type="entry name" value="ABC_membrane"/>
    <property type="match status" value="1"/>
</dbReference>
<evidence type="ECO:0000259" key="9">
    <source>
        <dbReference type="PROSITE" id="PS50929"/>
    </source>
</evidence>
<proteinExistence type="predicted"/>
<comment type="caution">
    <text evidence="10">The sequence shown here is derived from an EMBL/GenBank/DDBJ whole genome shotgun (WGS) entry which is preliminary data.</text>
</comment>
<keyword evidence="5 7" id="KW-1133">Transmembrane helix</keyword>
<dbReference type="SUPFAM" id="SSF52540">
    <property type="entry name" value="P-loop containing nucleoside triphosphate hydrolases"/>
    <property type="match status" value="1"/>
</dbReference>
<evidence type="ECO:0000256" key="3">
    <source>
        <dbReference type="ARBA" id="ARBA00022741"/>
    </source>
</evidence>
<dbReference type="InterPro" id="IPR003439">
    <property type="entry name" value="ABC_transporter-like_ATP-bd"/>
</dbReference>
<dbReference type="PROSITE" id="PS50929">
    <property type="entry name" value="ABC_TM1F"/>
    <property type="match status" value="1"/>
</dbReference>
<evidence type="ECO:0000313" key="10">
    <source>
        <dbReference type="EMBL" id="MDY0396105.1"/>
    </source>
</evidence>
<evidence type="ECO:0000256" key="7">
    <source>
        <dbReference type="SAM" id="Phobius"/>
    </source>
</evidence>
<evidence type="ECO:0000313" key="11">
    <source>
        <dbReference type="Proteomes" id="UP001281447"/>
    </source>
</evidence>
<feature type="transmembrane region" description="Helical" evidence="7">
    <location>
        <begin position="50"/>
        <end position="74"/>
    </location>
</feature>
<dbReference type="PROSITE" id="PS00211">
    <property type="entry name" value="ABC_TRANSPORTER_1"/>
    <property type="match status" value="1"/>
</dbReference>
<feature type="transmembrane region" description="Helical" evidence="7">
    <location>
        <begin position="154"/>
        <end position="172"/>
    </location>
</feature>
<evidence type="ECO:0000259" key="8">
    <source>
        <dbReference type="PROSITE" id="PS50893"/>
    </source>
</evidence>
<dbReference type="Proteomes" id="UP001281447">
    <property type="component" value="Unassembled WGS sequence"/>
</dbReference>
<feature type="transmembrane region" description="Helical" evidence="7">
    <location>
        <begin position="276"/>
        <end position="294"/>
    </location>
</feature>
<sequence length="574" mass="64784">MCLLFLRPYRLHMTIAFSLTMVELLVELLLPFFLGKMIDAGVVHQDINNILMWGSIMIGMAFLAFIAGIINSFYASHTSYGFSYDIRKKLFEKVQSFSVANLNMFPTSGLVTRFTNDVRQVQNTIFMVLRIMSKAPLLVIGGVVMAFIVNVKLASIFIITVPLLIIFLLWIFKKASGYFDNLQHKVDNVNMVMQENLAGMRLIKAFFRRNHEEKRFVKANRQLADVTSHTVRFVESSMPVLLFIMNVSLLFILWFGHKQSIAGTIAVGDVVAVINYAMRVSMSISMFTFIIMGFSRAKASAERINHVLSSNRDILDAEYADEKLHIQHGQIAFHHVTFAYSKSTKHVLHDLSFTIEGKEKIAIIGATGAGKTSLFQLIPHLYEPMKGIIEIDDKQINDFKLKHLRRAIGYVPQSPLLFTGSVADNIAWGKNFASKEEIIQAAKDAQIHETILELPNQYETRIGQKGVNLSGGQKQRISIARALIRKPKILMLDDSTSALDLTTESRLLKAIEKYHCTTLIITQKVSTAIRSDRIFLLDEGKLSAQGTHEQLLEKSPLYREIAASQLGEEHMHAE</sequence>
<feature type="transmembrane region" description="Helical" evidence="7">
    <location>
        <begin position="127"/>
        <end position="148"/>
    </location>
</feature>
<dbReference type="InterPro" id="IPR027417">
    <property type="entry name" value="P-loop_NTPase"/>
</dbReference>
<dbReference type="PANTHER" id="PTHR43394">
    <property type="entry name" value="ATP-DEPENDENT PERMEASE MDL1, MITOCHONDRIAL"/>
    <property type="match status" value="1"/>
</dbReference>
<gene>
    <name evidence="10" type="ORF">RWE15_19215</name>
</gene>
<name>A0ABU5CA38_9BACI</name>
<dbReference type="PROSITE" id="PS50893">
    <property type="entry name" value="ABC_TRANSPORTER_2"/>
    <property type="match status" value="1"/>
</dbReference>